<proteinExistence type="predicted"/>
<dbReference type="AlphaFoldDB" id="A0A8H6HET1"/>
<evidence type="ECO:0000313" key="3">
    <source>
        <dbReference type="EMBL" id="KAF6745719.1"/>
    </source>
</evidence>
<evidence type="ECO:0000256" key="1">
    <source>
        <dbReference type="SAM" id="Coils"/>
    </source>
</evidence>
<feature type="coiled-coil region" evidence="1">
    <location>
        <begin position="17"/>
        <end position="47"/>
    </location>
</feature>
<sequence>MCPSCRTRYRGYGITKRAKWKNEREVFEREMAELRAAEDERRDANGLPPLADDPAELRAWEMSIIDEQITLPPPVLAALTAAGVNADGTVSRPLPDAQSLVATVLSLYQNEPDRSDDTSHSTSVLGAIPPLPARMCTVSHCHQILPGYYRYKRCKQHRLQNRHHSKLKRVREKEEKAVGPKEDAVVLQIEPTRKGRNGRRLPPSRFYHPRYVFVFSEL</sequence>
<protein>
    <submittedName>
        <fullName evidence="3">Uncharacterized protein</fullName>
    </submittedName>
</protein>
<reference evidence="3 4" key="1">
    <citation type="submission" date="2020-07" db="EMBL/GenBank/DDBJ databases">
        <title>Comparative genomics of pyrophilous fungi reveals a link between fire events and developmental genes.</title>
        <authorList>
            <consortium name="DOE Joint Genome Institute"/>
            <person name="Steindorff A.S."/>
            <person name="Carver A."/>
            <person name="Calhoun S."/>
            <person name="Stillman K."/>
            <person name="Liu H."/>
            <person name="Lipzen A."/>
            <person name="Pangilinan J."/>
            <person name="Labutti K."/>
            <person name="Bruns T.D."/>
            <person name="Grigoriev I.V."/>
        </authorList>
    </citation>
    <scope>NUCLEOTIDE SEQUENCE [LARGE SCALE GENOMIC DNA]</scope>
    <source>
        <strain evidence="3 4">CBS 144469</strain>
    </source>
</reference>
<dbReference type="EMBL" id="JACGCI010000101">
    <property type="protein sequence ID" value="KAF6745719.1"/>
    <property type="molecule type" value="Genomic_DNA"/>
</dbReference>
<comment type="caution">
    <text evidence="3">The sequence shown here is derived from an EMBL/GenBank/DDBJ whole genome shotgun (WGS) entry which is preliminary data.</text>
</comment>
<keyword evidence="1" id="KW-0175">Coiled coil</keyword>
<name>A0A8H6HET1_9AGAR</name>
<dbReference type="OrthoDB" id="3070249at2759"/>
<feature type="compositionally biased region" description="Basic residues" evidence="2">
    <location>
        <begin position="160"/>
        <end position="170"/>
    </location>
</feature>
<feature type="region of interest" description="Disordered" evidence="2">
    <location>
        <begin position="160"/>
        <end position="179"/>
    </location>
</feature>
<organism evidence="3 4">
    <name type="scientific">Ephemerocybe angulata</name>
    <dbReference type="NCBI Taxonomy" id="980116"/>
    <lineage>
        <taxon>Eukaryota</taxon>
        <taxon>Fungi</taxon>
        <taxon>Dikarya</taxon>
        <taxon>Basidiomycota</taxon>
        <taxon>Agaricomycotina</taxon>
        <taxon>Agaricomycetes</taxon>
        <taxon>Agaricomycetidae</taxon>
        <taxon>Agaricales</taxon>
        <taxon>Agaricineae</taxon>
        <taxon>Psathyrellaceae</taxon>
        <taxon>Ephemerocybe</taxon>
    </lineage>
</organism>
<evidence type="ECO:0000256" key="2">
    <source>
        <dbReference type="SAM" id="MobiDB-lite"/>
    </source>
</evidence>
<keyword evidence="4" id="KW-1185">Reference proteome</keyword>
<evidence type="ECO:0000313" key="4">
    <source>
        <dbReference type="Proteomes" id="UP000521943"/>
    </source>
</evidence>
<dbReference type="Proteomes" id="UP000521943">
    <property type="component" value="Unassembled WGS sequence"/>
</dbReference>
<gene>
    <name evidence="3" type="ORF">DFP72DRAFT_924909</name>
</gene>
<accession>A0A8H6HET1</accession>